<feature type="transmembrane region" description="Helical" evidence="8">
    <location>
        <begin position="85"/>
        <end position="109"/>
    </location>
</feature>
<dbReference type="Proteomes" id="UP000199050">
    <property type="component" value="Unassembled WGS sequence"/>
</dbReference>
<evidence type="ECO:0000256" key="2">
    <source>
        <dbReference type="ARBA" id="ARBA00007998"/>
    </source>
</evidence>
<feature type="transmembrane region" description="Helical" evidence="8">
    <location>
        <begin position="41"/>
        <end position="65"/>
    </location>
</feature>
<dbReference type="AlphaFoldDB" id="A0A1G8RRQ7"/>
<feature type="transmembrane region" description="Helical" evidence="8">
    <location>
        <begin position="215"/>
        <end position="240"/>
    </location>
</feature>
<keyword evidence="5 8" id="KW-0812">Transmembrane</keyword>
<dbReference type="Pfam" id="PF03845">
    <property type="entry name" value="Spore_permease"/>
    <property type="match status" value="1"/>
</dbReference>
<evidence type="ECO:0000256" key="3">
    <source>
        <dbReference type="ARBA" id="ARBA00022448"/>
    </source>
</evidence>
<keyword evidence="10" id="KW-1185">Reference proteome</keyword>
<dbReference type="PANTHER" id="PTHR34975:SF2">
    <property type="entry name" value="SPORE GERMINATION PROTEIN A2"/>
    <property type="match status" value="1"/>
</dbReference>
<evidence type="ECO:0000256" key="8">
    <source>
        <dbReference type="SAM" id="Phobius"/>
    </source>
</evidence>
<comment type="subcellular location">
    <subcellularLocation>
        <location evidence="1">Membrane</location>
        <topology evidence="1">Multi-pass membrane protein</topology>
    </subcellularLocation>
</comment>
<dbReference type="NCBIfam" id="TIGR00912">
    <property type="entry name" value="2A0309"/>
    <property type="match status" value="1"/>
</dbReference>
<keyword evidence="7 8" id="KW-0472">Membrane</keyword>
<evidence type="ECO:0000313" key="10">
    <source>
        <dbReference type="Proteomes" id="UP000199050"/>
    </source>
</evidence>
<dbReference type="Gene3D" id="1.20.1740.10">
    <property type="entry name" value="Amino acid/polyamine transporter I"/>
    <property type="match status" value="1"/>
</dbReference>
<sequence>MKRHSGISALQFFILTFGLTIGTSILVIPSGVAHIAREDAWIASLVSMAINLLMVILYIALARLYPGQSLYEILEAVTGKWPGKLLSLVYLFYFISLVGTLLGNLGFFVSGEVMTETPPEVVQIIFLIAAIISARKGIIILARVGELFFPWVVLLLLILILALTPQIEWNYIKPVLEDGWLPVLQAGLQSSVFQEVIVLMVFLPLVKQQKSRERAYLLGTAAGNLVLSAIVLLSVLVLGIEQTENSTFPAYALAKTINIGNILQRVEGILITIWILTYFIKISVLFLSMLQGLRSIFGLKRQNHLIYPLAALFMIIAWNTYINTVYVNDIIATVWMKFSSLFLLIMPAVLYLIAVVRVKLLKQEQPENPAGSQTQQPESQKSP</sequence>
<evidence type="ECO:0000256" key="6">
    <source>
        <dbReference type="ARBA" id="ARBA00022989"/>
    </source>
</evidence>
<evidence type="ECO:0000256" key="4">
    <source>
        <dbReference type="ARBA" id="ARBA00022544"/>
    </source>
</evidence>
<evidence type="ECO:0000256" key="1">
    <source>
        <dbReference type="ARBA" id="ARBA00004141"/>
    </source>
</evidence>
<dbReference type="EMBL" id="FNDX01000013">
    <property type="protein sequence ID" value="SDJ19646.1"/>
    <property type="molecule type" value="Genomic_DNA"/>
</dbReference>
<gene>
    <name evidence="9" type="ORF">SAMN05216192_11330</name>
</gene>
<feature type="transmembrane region" description="Helical" evidence="8">
    <location>
        <begin position="148"/>
        <end position="167"/>
    </location>
</feature>
<dbReference type="PANTHER" id="PTHR34975">
    <property type="entry name" value="SPORE GERMINATION PROTEIN A2"/>
    <property type="match status" value="1"/>
</dbReference>
<name>A0A1G8RRQ7_9BACL</name>
<proteinExistence type="inferred from homology"/>
<protein>
    <submittedName>
        <fullName evidence="9">Spore germination protein KB</fullName>
    </submittedName>
</protein>
<evidence type="ECO:0000313" key="9">
    <source>
        <dbReference type="EMBL" id="SDJ19646.1"/>
    </source>
</evidence>
<evidence type="ECO:0000256" key="7">
    <source>
        <dbReference type="ARBA" id="ARBA00023136"/>
    </source>
</evidence>
<dbReference type="GO" id="GO:0016020">
    <property type="term" value="C:membrane"/>
    <property type="evidence" value="ECO:0007669"/>
    <property type="project" value="UniProtKB-SubCell"/>
</dbReference>
<dbReference type="InterPro" id="IPR004761">
    <property type="entry name" value="Spore_GerAB"/>
</dbReference>
<comment type="similarity">
    <text evidence="2">Belongs to the amino acid-polyamine-organocation (APC) superfamily. Spore germination protein (SGP) (TC 2.A.3.9) family.</text>
</comment>
<accession>A0A1G8RRQ7</accession>
<dbReference type="RefSeq" id="WP_090714823.1">
    <property type="nucleotide sequence ID" value="NZ_CBCSKY010000032.1"/>
</dbReference>
<keyword evidence="6 8" id="KW-1133">Transmembrane helix</keyword>
<dbReference type="OrthoDB" id="2078716at2"/>
<dbReference type="STRING" id="1174501.SAMN05216192_11330"/>
<dbReference type="GO" id="GO:0009847">
    <property type="term" value="P:spore germination"/>
    <property type="evidence" value="ECO:0007669"/>
    <property type="project" value="InterPro"/>
</dbReference>
<keyword evidence="4" id="KW-0309">Germination</keyword>
<evidence type="ECO:0000256" key="5">
    <source>
        <dbReference type="ARBA" id="ARBA00022692"/>
    </source>
</evidence>
<feature type="transmembrane region" description="Helical" evidence="8">
    <location>
        <begin position="269"/>
        <end position="293"/>
    </location>
</feature>
<feature type="transmembrane region" description="Helical" evidence="8">
    <location>
        <begin position="179"/>
        <end position="203"/>
    </location>
</feature>
<feature type="transmembrane region" description="Helical" evidence="8">
    <location>
        <begin position="12"/>
        <end position="35"/>
    </location>
</feature>
<organism evidence="9 10">
    <name type="scientific">Paenibacillus typhae</name>
    <dbReference type="NCBI Taxonomy" id="1174501"/>
    <lineage>
        <taxon>Bacteria</taxon>
        <taxon>Bacillati</taxon>
        <taxon>Bacillota</taxon>
        <taxon>Bacilli</taxon>
        <taxon>Bacillales</taxon>
        <taxon>Paenibacillaceae</taxon>
        <taxon>Paenibacillus</taxon>
    </lineage>
</organism>
<feature type="transmembrane region" description="Helical" evidence="8">
    <location>
        <begin position="334"/>
        <end position="356"/>
    </location>
</feature>
<feature type="transmembrane region" description="Helical" evidence="8">
    <location>
        <begin position="305"/>
        <end position="322"/>
    </location>
</feature>
<reference evidence="10" key="1">
    <citation type="submission" date="2016-10" db="EMBL/GenBank/DDBJ databases">
        <authorList>
            <person name="Varghese N."/>
            <person name="Submissions S."/>
        </authorList>
    </citation>
    <scope>NUCLEOTIDE SEQUENCE [LARGE SCALE GENOMIC DNA]</scope>
    <source>
        <strain evidence="10">CGMCC 1.11012</strain>
    </source>
</reference>
<keyword evidence="3" id="KW-0813">Transport</keyword>
<feature type="transmembrane region" description="Helical" evidence="8">
    <location>
        <begin position="121"/>
        <end position="141"/>
    </location>
</feature>